<dbReference type="Proteomes" id="UP000887576">
    <property type="component" value="Unplaced"/>
</dbReference>
<evidence type="ECO:0000313" key="2">
    <source>
        <dbReference type="WBParaSite" id="JU765_v2.g13673.t1"/>
    </source>
</evidence>
<organism evidence="1 2">
    <name type="scientific">Panagrolaimus sp. JU765</name>
    <dbReference type="NCBI Taxonomy" id="591449"/>
    <lineage>
        <taxon>Eukaryota</taxon>
        <taxon>Metazoa</taxon>
        <taxon>Ecdysozoa</taxon>
        <taxon>Nematoda</taxon>
        <taxon>Chromadorea</taxon>
        <taxon>Rhabditida</taxon>
        <taxon>Tylenchina</taxon>
        <taxon>Panagrolaimomorpha</taxon>
        <taxon>Panagrolaimoidea</taxon>
        <taxon>Panagrolaimidae</taxon>
        <taxon>Panagrolaimus</taxon>
    </lineage>
</organism>
<dbReference type="WBParaSite" id="JU765_v2.g13673.t1">
    <property type="protein sequence ID" value="JU765_v2.g13673.t1"/>
    <property type="gene ID" value="JU765_v2.g13673"/>
</dbReference>
<evidence type="ECO:0000313" key="1">
    <source>
        <dbReference type="Proteomes" id="UP000887576"/>
    </source>
</evidence>
<reference evidence="2" key="1">
    <citation type="submission" date="2022-11" db="UniProtKB">
        <authorList>
            <consortium name="WormBaseParasite"/>
        </authorList>
    </citation>
    <scope>IDENTIFICATION</scope>
</reference>
<accession>A0AC34Q7H7</accession>
<proteinExistence type="predicted"/>
<sequence>MLGKLLILAAFAVAIDANCGQPSKKPGESTETAWKRCADDYNCAVTCVENYVKRYAFKCPGVGDCQRMSRIHNGGPSGCQKPTTVKYWQDIHNCCGCS</sequence>
<name>A0AC34Q7H7_9BILA</name>
<protein>
    <submittedName>
        <fullName evidence="2">Lysozyme</fullName>
    </submittedName>
</protein>